<dbReference type="EMBL" id="MU154525">
    <property type="protein sequence ID" value="KAF9501002.1"/>
    <property type="molecule type" value="Genomic_DNA"/>
</dbReference>
<keyword evidence="2" id="KW-1185">Reference proteome</keyword>
<evidence type="ECO:0000313" key="2">
    <source>
        <dbReference type="Proteomes" id="UP000807025"/>
    </source>
</evidence>
<protein>
    <submittedName>
        <fullName evidence="1">Uncharacterized protein</fullName>
    </submittedName>
</protein>
<reference evidence="1" key="1">
    <citation type="submission" date="2020-11" db="EMBL/GenBank/DDBJ databases">
        <authorList>
            <consortium name="DOE Joint Genome Institute"/>
            <person name="Ahrendt S."/>
            <person name="Riley R."/>
            <person name="Andreopoulos W."/>
            <person name="Labutti K."/>
            <person name="Pangilinan J."/>
            <person name="Ruiz-Duenas F.J."/>
            <person name="Barrasa J.M."/>
            <person name="Sanchez-Garcia M."/>
            <person name="Camarero S."/>
            <person name="Miyauchi S."/>
            <person name="Serrano A."/>
            <person name="Linde D."/>
            <person name="Babiker R."/>
            <person name="Drula E."/>
            <person name="Ayuso-Fernandez I."/>
            <person name="Pacheco R."/>
            <person name="Padilla G."/>
            <person name="Ferreira P."/>
            <person name="Barriuso J."/>
            <person name="Kellner H."/>
            <person name="Castanera R."/>
            <person name="Alfaro M."/>
            <person name="Ramirez L."/>
            <person name="Pisabarro A.G."/>
            <person name="Kuo A."/>
            <person name="Tritt A."/>
            <person name="Lipzen A."/>
            <person name="He G."/>
            <person name="Yan M."/>
            <person name="Ng V."/>
            <person name="Cullen D."/>
            <person name="Martin F."/>
            <person name="Rosso M.-N."/>
            <person name="Henrissat B."/>
            <person name="Hibbett D."/>
            <person name="Martinez A.T."/>
            <person name="Grigoriev I.V."/>
        </authorList>
    </citation>
    <scope>NUCLEOTIDE SEQUENCE</scope>
    <source>
        <strain evidence="1">ATCC 90797</strain>
    </source>
</reference>
<accession>A0A9P6A8P4</accession>
<evidence type="ECO:0000313" key="1">
    <source>
        <dbReference type="EMBL" id="KAF9501002.1"/>
    </source>
</evidence>
<dbReference type="AlphaFoldDB" id="A0A9P6A8P4"/>
<proteinExistence type="predicted"/>
<comment type="caution">
    <text evidence="1">The sequence shown here is derived from an EMBL/GenBank/DDBJ whole genome shotgun (WGS) entry which is preliminary data.</text>
</comment>
<organism evidence="1 2">
    <name type="scientific">Pleurotus eryngii</name>
    <name type="common">Boletus of the steppes</name>
    <dbReference type="NCBI Taxonomy" id="5323"/>
    <lineage>
        <taxon>Eukaryota</taxon>
        <taxon>Fungi</taxon>
        <taxon>Dikarya</taxon>
        <taxon>Basidiomycota</taxon>
        <taxon>Agaricomycotina</taxon>
        <taxon>Agaricomycetes</taxon>
        <taxon>Agaricomycetidae</taxon>
        <taxon>Agaricales</taxon>
        <taxon>Pleurotineae</taxon>
        <taxon>Pleurotaceae</taxon>
        <taxon>Pleurotus</taxon>
    </lineage>
</organism>
<name>A0A9P6A8P4_PLEER</name>
<gene>
    <name evidence="1" type="ORF">BDN71DRAFT_965364</name>
</gene>
<dbReference type="Proteomes" id="UP000807025">
    <property type="component" value="Unassembled WGS sequence"/>
</dbReference>
<sequence length="132" mass="14782">MEMRAQNLLCWGAAQSVLKVLVMCLRHTHSALGGEIQTHLLTSVYEGRQMRAKGTVHVVCSLDIQASGSTARPVFGLTISTQKKSMSQVTLYDPRRRRTTRQDPRAPARTAISATFRFCRSLRSSRQSLYVT</sequence>